<protein>
    <submittedName>
        <fullName evidence="15">ABC multidrug transporter</fullName>
    </submittedName>
</protein>
<feature type="transmembrane region" description="Helical" evidence="12">
    <location>
        <begin position="403"/>
        <end position="424"/>
    </location>
</feature>
<keyword evidence="9 12" id="KW-0472">Membrane</keyword>
<evidence type="ECO:0000256" key="12">
    <source>
        <dbReference type="SAM" id="Phobius"/>
    </source>
</evidence>
<feature type="domain" description="ABC transporter" evidence="13">
    <location>
        <begin position="587"/>
        <end position="821"/>
    </location>
</feature>
<dbReference type="GO" id="GO:0140359">
    <property type="term" value="F:ABC-type transporter activity"/>
    <property type="evidence" value="ECO:0007669"/>
    <property type="project" value="InterPro"/>
</dbReference>
<evidence type="ECO:0000256" key="2">
    <source>
        <dbReference type="ARBA" id="ARBA00009726"/>
    </source>
</evidence>
<keyword evidence="5 12" id="KW-0812">Transmembrane</keyword>
<evidence type="ECO:0000256" key="7">
    <source>
        <dbReference type="ARBA" id="ARBA00022840"/>
    </source>
</evidence>
<dbReference type="InterPro" id="IPR036640">
    <property type="entry name" value="ABC1_TM_sf"/>
</dbReference>
<dbReference type="PANTHER" id="PTHR24223">
    <property type="entry name" value="ATP-BINDING CASSETTE SUB-FAMILY C"/>
    <property type="match status" value="1"/>
</dbReference>
<reference evidence="15" key="1">
    <citation type="journal article" date="2021" name="Nat. Commun.">
        <title>Genetic determinants of endophytism in the Arabidopsis root mycobiome.</title>
        <authorList>
            <person name="Mesny F."/>
            <person name="Miyauchi S."/>
            <person name="Thiergart T."/>
            <person name="Pickel B."/>
            <person name="Atanasova L."/>
            <person name="Karlsson M."/>
            <person name="Huettel B."/>
            <person name="Barry K.W."/>
            <person name="Haridas S."/>
            <person name="Chen C."/>
            <person name="Bauer D."/>
            <person name="Andreopoulos W."/>
            <person name="Pangilinan J."/>
            <person name="LaButti K."/>
            <person name="Riley R."/>
            <person name="Lipzen A."/>
            <person name="Clum A."/>
            <person name="Drula E."/>
            <person name="Henrissat B."/>
            <person name="Kohler A."/>
            <person name="Grigoriev I.V."/>
            <person name="Martin F.M."/>
            <person name="Hacquard S."/>
        </authorList>
    </citation>
    <scope>NUCLEOTIDE SEQUENCE</scope>
    <source>
        <strain evidence="15">MPI-CAGE-AT-0021</strain>
    </source>
</reference>
<dbReference type="PANTHER" id="PTHR24223:SF345">
    <property type="entry name" value="ABC MULTIDRUG TRANSPORTER (EUROFUNG)"/>
    <property type="match status" value="1"/>
</dbReference>
<dbReference type="Proteomes" id="UP000717696">
    <property type="component" value="Unassembled WGS sequence"/>
</dbReference>
<evidence type="ECO:0000256" key="10">
    <source>
        <dbReference type="ARBA" id="ARBA00023180"/>
    </source>
</evidence>
<dbReference type="FunFam" id="1.20.1560.10:FF:000066">
    <property type="entry name" value="ABC multidrug transporter (Eurofung)"/>
    <property type="match status" value="1"/>
</dbReference>
<dbReference type="Gene3D" id="1.20.1560.10">
    <property type="entry name" value="ABC transporter type 1, transmembrane domain"/>
    <property type="match status" value="2"/>
</dbReference>
<dbReference type="InterPro" id="IPR011527">
    <property type="entry name" value="ABC1_TM_dom"/>
</dbReference>
<feature type="transmembrane region" description="Helical" evidence="12">
    <location>
        <begin position="153"/>
        <end position="172"/>
    </location>
</feature>
<dbReference type="FunFam" id="3.40.50.300:FF:001854">
    <property type="entry name" value="ABC multidrug transporter (Eurofung)"/>
    <property type="match status" value="1"/>
</dbReference>
<dbReference type="InterPro" id="IPR044726">
    <property type="entry name" value="ABCC_6TM_D2"/>
</dbReference>
<dbReference type="PROSITE" id="PS00211">
    <property type="entry name" value="ABC_TRANSPORTER_1"/>
    <property type="match status" value="2"/>
</dbReference>
<dbReference type="Pfam" id="PF00664">
    <property type="entry name" value="ABC_membrane"/>
    <property type="match status" value="1"/>
</dbReference>
<dbReference type="SUPFAM" id="SSF52540">
    <property type="entry name" value="P-loop containing nucleoside triphosphate hydrolases"/>
    <property type="match status" value="2"/>
</dbReference>
<dbReference type="CDD" id="cd18580">
    <property type="entry name" value="ABC_6TM_ABCC_D2"/>
    <property type="match status" value="1"/>
</dbReference>
<evidence type="ECO:0000256" key="9">
    <source>
        <dbReference type="ARBA" id="ARBA00023136"/>
    </source>
</evidence>
<feature type="transmembrane region" description="Helical" evidence="12">
    <location>
        <begin position="880"/>
        <end position="902"/>
    </location>
</feature>
<comment type="caution">
    <text evidence="15">The sequence shown here is derived from an EMBL/GenBank/DDBJ whole genome shotgun (WGS) entry which is preliminary data.</text>
</comment>
<dbReference type="FunFam" id="1.20.1560.10:FF:000055">
    <property type="entry name" value="ABC multidrug transporter (Eurofung)"/>
    <property type="match status" value="1"/>
</dbReference>
<dbReference type="Gene3D" id="3.40.50.300">
    <property type="entry name" value="P-loop containing nucleotide triphosphate hydrolases"/>
    <property type="match status" value="2"/>
</dbReference>
<keyword evidence="6" id="KW-0547">Nucleotide-binding</keyword>
<feature type="transmembrane region" description="Helical" evidence="12">
    <location>
        <begin position="307"/>
        <end position="328"/>
    </location>
</feature>
<feature type="transmembrane region" description="Helical" evidence="12">
    <location>
        <begin position="1112"/>
        <end position="1132"/>
    </location>
</feature>
<dbReference type="CDD" id="cd03250">
    <property type="entry name" value="ABCC_MRP_domain1"/>
    <property type="match status" value="1"/>
</dbReference>
<feature type="transmembrane region" description="Helical" evidence="12">
    <location>
        <begin position="1027"/>
        <end position="1045"/>
    </location>
</feature>
<dbReference type="OrthoDB" id="6500128at2759"/>
<feature type="transmembrane region" description="Helical" evidence="12">
    <location>
        <begin position="125"/>
        <end position="147"/>
    </location>
</feature>
<evidence type="ECO:0000256" key="3">
    <source>
        <dbReference type="ARBA" id="ARBA00022448"/>
    </source>
</evidence>
<evidence type="ECO:0000256" key="4">
    <source>
        <dbReference type="ARBA" id="ARBA00022475"/>
    </source>
</evidence>
<keyword evidence="4" id="KW-1003">Cell membrane</keyword>
<proteinExistence type="inferred from homology"/>
<dbReference type="InterPro" id="IPR017871">
    <property type="entry name" value="ABC_transporter-like_CS"/>
</dbReference>
<feature type="region of interest" description="Disordered" evidence="11">
    <location>
        <begin position="820"/>
        <end position="845"/>
    </location>
</feature>
<dbReference type="Pfam" id="PF00005">
    <property type="entry name" value="ABC_tran"/>
    <property type="match status" value="2"/>
</dbReference>
<dbReference type="GO" id="GO:0005886">
    <property type="term" value="C:plasma membrane"/>
    <property type="evidence" value="ECO:0007669"/>
    <property type="project" value="UniProtKB-SubCell"/>
</dbReference>
<dbReference type="InterPro" id="IPR003593">
    <property type="entry name" value="AAA+_ATPase"/>
</dbReference>
<dbReference type="PROSITE" id="PS50929">
    <property type="entry name" value="ABC_TM1F"/>
    <property type="match status" value="2"/>
</dbReference>
<keyword evidence="10" id="KW-0325">Glycoprotein</keyword>
<keyword evidence="16" id="KW-1185">Reference proteome</keyword>
<feature type="domain" description="ABC transmembrane type-1" evidence="14">
    <location>
        <begin position="888"/>
        <end position="1165"/>
    </location>
</feature>
<feature type="transmembrane region" description="Helical" evidence="12">
    <location>
        <begin position="922"/>
        <end position="950"/>
    </location>
</feature>
<keyword evidence="7" id="KW-0067">ATP-binding</keyword>
<evidence type="ECO:0000256" key="5">
    <source>
        <dbReference type="ARBA" id="ARBA00022692"/>
    </source>
</evidence>
<feature type="transmembrane region" description="Helical" evidence="12">
    <location>
        <begin position="480"/>
        <end position="499"/>
    </location>
</feature>
<evidence type="ECO:0000259" key="14">
    <source>
        <dbReference type="PROSITE" id="PS50929"/>
    </source>
</evidence>
<name>A0A9P9J543_9HYPO</name>
<sequence>MPFSSGEENLLQLDQESFDFNVQFEQLFFSIIPSVLFIVTSLWRTIYQARKPTVVNAPVFQLIKLGAITTYVGLELSLLILVAVGSFKVTSMFIASAALKLLSALLMITLSLVDHSKSPRPSVLLNSYLFLTLLLDATQARTLFLSSGEKPELTYSSIFAATIGLKVGILLLEAQRKSRWVSWDEKEHSPEETSGIFSLGVFFWLNKMFLVGYKKVITLEDLYPLESGLSSRLLHEEFSRNMDYSKLKGDNFGLVKVLVRTLKVPLLLPIPPRLALLGFTFCQPFFIEKLLAHLSEGEVDANVGYGFIGASVLIYTGIAISTALCWYFHFRMLAMARSILVTETFIKATKARISTGDDSAALTLMSTDIERINMGFRALHDTWASLIQVAVASWMLYNQLGAVFVAPIIVVLTCFIGLVILMKFTGDSQRAWMAGVQKRVGLTATVISNMKNLKISGLSTAVSDFVQNLRVEELEAGARFRMIAIIAALFGFIPLMFAPPLTFAFAQRTLDATRMFTSLSYLLLLTAPLSQIFQTIPMLLSGLACVGRIQAFLECETRHDFRQVLADMRRDSEKAGVDVLASAESEVNMEDPIVVKNGMFGWEADKFALSNVNTRVPKFSLTIVVGPVGSGKSTFCKALLGEIPFSQGDVLLSTRFPHVGFCDQTAFLSNGSIRDNIIGYSPFDEKRYAEVIEATALSFDFDTLPQGDKANVGSDGITLSGGQKQRVSLARALYLQSDLLVLDDIFSGLDADTEEQVFKQVFGPDGLLKRRRSTVVLCTHSIRHLPAADYIIALGDATVVEQGSFEKLMTHQGYVQSLGLSSSSDSDASSEKTASKRSVREPRPQSLHATITNATSIASEVDESRKVGDRTVYMTYFKSMGLFLAACSMLFSILWGFFSNFQTIWLTYWSDDASSNDPSHPFAYYAGIYALLQFCALISLVLLGIALFIVSVKRAGAGLHQDALNTLIRAPLRFFTTTDTGVVTNLFSQDLNLIDTDLPNSLLNTLFSVFQALGQAAVMLSSSAYMAISYPFLAVLLYIVQRFYLRTSRQLRLLDLEAKSPLYTHFLDTVKGITTLRAFGFLPDDVQKNADLIDSSQRPAYLLVMVQQWLNLVLDIVVMILAAVLTALAVRLHTNSGFAGASLVTLMSFGENLSGIVIFYTRLETSIGAIARLKAFNETVKPEDRDDENISPPEQWPQRGVVELKGVSAQYNAEDETNSTPNLALRDVKLRIESGEKVAICGRTGSGKSSLIALLLKLLDPISETAGNAIIDGTLLRSIDRNTLRRRIIAVPQEAVFLPDGSTFKTNLDPLNVSTSEECQAVLEAVEMWQFVHERGGLDEGMSAGTLSAGQRQLMSLGRALLRRRVRARNLGIGGGSEGGILLLDEVSSSVDHETEGVMQDIIKVEFRDYTVIAVSHRLDMIMDFDRVIVMDTGEIVEVGNPMVLAAKEGTRFGELVKAGAK</sequence>
<feature type="domain" description="ABC transmembrane type-1" evidence="14">
    <location>
        <begin position="274"/>
        <end position="541"/>
    </location>
</feature>
<feature type="compositionally biased region" description="Basic and acidic residues" evidence="11">
    <location>
        <begin position="829"/>
        <end position="843"/>
    </location>
</feature>
<evidence type="ECO:0000256" key="6">
    <source>
        <dbReference type="ARBA" id="ARBA00022741"/>
    </source>
</evidence>
<accession>A0A9P9J543</accession>
<dbReference type="InterPro" id="IPR027417">
    <property type="entry name" value="P-loop_NTPase"/>
</dbReference>
<feature type="transmembrane region" description="Helical" evidence="12">
    <location>
        <begin position="519"/>
        <end position="540"/>
    </location>
</feature>
<evidence type="ECO:0000313" key="15">
    <source>
        <dbReference type="EMBL" id="KAH7141514.1"/>
    </source>
</evidence>
<evidence type="ECO:0000259" key="13">
    <source>
        <dbReference type="PROSITE" id="PS50893"/>
    </source>
</evidence>
<organism evidence="15 16">
    <name type="scientific">Dactylonectria estremocensis</name>
    <dbReference type="NCBI Taxonomy" id="1079267"/>
    <lineage>
        <taxon>Eukaryota</taxon>
        <taxon>Fungi</taxon>
        <taxon>Dikarya</taxon>
        <taxon>Ascomycota</taxon>
        <taxon>Pezizomycotina</taxon>
        <taxon>Sordariomycetes</taxon>
        <taxon>Hypocreomycetidae</taxon>
        <taxon>Hypocreales</taxon>
        <taxon>Nectriaceae</taxon>
        <taxon>Dactylonectria</taxon>
    </lineage>
</organism>
<keyword evidence="3" id="KW-0813">Transport</keyword>
<keyword evidence="8 12" id="KW-1133">Transmembrane helix</keyword>
<dbReference type="GO" id="GO:0016887">
    <property type="term" value="F:ATP hydrolysis activity"/>
    <property type="evidence" value="ECO:0007669"/>
    <property type="project" value="InterPro"/>
</dbReference>
<dbReference type="PROSITE" id="PS50893">
    <property type="entry name" value="ABC_TRANSPORTER_2"/>
    <property type="match status" value="2"/>
</dbReference>
<gene>
    <name evidence="15" type="ORF">B0J13DRAFT_476895</name>
</gene>
<feature type="transmembrane region" description="Helical" evidence="12">
    <location>
        <begin position="27"/>
        <end position="47"/>
    </location>
</feature>
<feature type="transmembrane region" description="Helical" evidence="12">
    <location>
        <begin position="68"/>
        <end position="87"/>
    </location>
</feature>
<feature type="domain" description="ABC transporter" evidence="13">
    <location>
        <begin position="1202"/>
        <end position="1458"/>
    </location>
</feature>
<evidence type="ECO:0000256" key="11">
    <source>
        <dbReference type="SAM" id="MobiDB-lite"/>
    </source>
</evidence>
<dbReference type="InterPro" id="IPR050173">
    <property type="entry name" value="ABC_transporter_C-like"/>
</dbReference>
<dbReference type="EMBL" id="JAGMUU010000012">
    <property type="protein sequence ID" value="KAH7141514.1"/>
    <property type="molecule type" value="Genomic_DNA"/>
</dbReference>
<evidence type="ECO:0000313" key="16">
    <source>
        <dbReference type="Proteomes" id="UP000717696"/>
    </source>
</evidence>
<dbReference type="SMART" id="SM00382">
    <property type="entry name" value="AAA"/>
    <property type="match status" value="2"/>
</dbReference>
<dbReference type="GO" id="GO:0005524">
    <property type="term" value="F:ATP binding"/>
    <property type="evidence" value="ECO:0007669"/>
    <property type="project" value="UniProtKB-KW"/>
</dbReference>
<feature type="transmembrane region" description="Helical" evidence="12">
    <location>
        <begin position="266"/>
        <end position="287"/>
    </location>
</feature>
<dbReference type="SUPFAM" id="SSF90123">
    <property type="entry name" value="ABC transporter transmembrane region"/>
    <property type="match status" value="2"/>
</dbReference>
<dbReference type="FunFam" id="3.40.50.300:FF:002145">
    <property type="entry name" value="ABC transporter (MsbA subfamily)"/>
    <property type="match status" value="1"/>
</dbReference>
<evidence type="ECO:0000256" key="8">
    <source>
        <dbReference type="ARBA" id="ARBA00022989"/>
    </source>
</evidence>
<evidence type="ECO:0000256" key="1">
    <source>
        <dbReference type="ARBA" id="ARBA00004651"/>
    </source>
</evidence>
<comment type="subcellular location">
    <subcellularLocation>
        <location evidence="1">Cell membrane</location>
        <topology evidence="1">Multi-pass membrane protein</topology>
    </subcellularLocation>
</comment>
<feature type="transmembrane region" description="Helical" evidence="12">
    <location>
        <begin position="93"/>
        <end position="113"/>
    </location>
</feature>
<dbReference type="InterPro" id="IPR003439">
    <property type="entry name" value="ABC_transporter-like_ATP-bd"/>
</dbReference>
<comment type="similarity">
    <text evidence="2">Belongs to the ABC transporter superfamily. ABCC family. Conjugate transporter (TC 3.A.1.208) subfamily.</text>
</comment>